<evidence type="ECO:0000259" key="10">
    <source>
        <dbReference type="PROSITE" id="PS50893"/>
    </source>
</evidence>
<evidence type="ECO:0000256" key="4">
    <source>
        <dbReference type="ARBA" id="ARBA00022741"/>
    </source>
</evidence>
<sequence length="514" mass="58138">MGFLNNFRSFLWIAVQQYTTRETEIGLFGHLHHLSLRWHLGRKTGEVLRVVNRGTDSINSLLSYLLFNILPTIVDIIVAIVYFAAAFNGWFSLIVFLTMAIYMVFTVLVTEWRTKYKRKMNEQDNKLRARAVDSLLNFETVKYYGAEKYEVQQYQDVMLKYQAEEWKSTASLNVLNTVQNIIMTGGLLAGSLLCVHLVVDVKSLTVGDFVLFGSVLSQLYTPLNWFGTYYRVIQQSFIDVENMLDLLKEKQEVKDNPGALPLKVTRGRIEFKNVCFGYRPERDILKGISFAVDPGQTVAIVGPSGEGKSTIVRLLFRFYDVQEGAILFDDQDVRSVTQESLRHVIGVVPQDTVLFNNTIKFNIQYARVDATDEEVYEAAKLADIHDKILSFPDGYNTMVGERGLKLSGGEKQRVAIARTLLKSPAFVLLDEATSALDTHTERNIQSALNKVCVNRTTLVVAHRLSTIVNADVILVLKDGVVAERGHHDELMNLNGIYADMWNKQVSNEHDTSVA</sequence>
<dbReference type="GO" id="GO:0020037">
    <property type="term" value="F:heme binding"/>
    <property type="evidence" value="ECO:0007669"/>
    <property type="project" value="TreeGrafter"/>
</dbReference>
<dbReference type="Pfam" id="PF00664">
    <property type="entry name" value="ABC_membrane"/>
    <property type="match status" value="1"/>
</dbReference>
<dbReference type="SUPFAM" id="SSF52540">
    <property type="entry name" value="P-loop containing nucleoside triphosphate hydrolases"/>
    <property type="match status" value="1"/>
</dbReference>
<proteinExistence type="inferred from homology"/>
<evidence type="ECO:0000256" key="9">
    <source>
        <dbReference type="SAM" id="Phobius"/>
    </source>
</evidence>
<dbReference type="InterPro" id="IPR003439">
    <property type="entry name" value="ABC_transporter-like_ATP-bd"/>
</dbReference>
<dbReference type="PROSITE" id="PS50893">
    <property type="entry name" value="ABC_TRANSPORTER_2"/>
    <property type="match status" value="1"/>
</dbReference>
<dbReference type="PROSITE" id="PS50929">
    <property type="entry name" value="ABC_TM1F"/>
    <property type="match status" value="1"/>
</dbReference>
<dbReference type="GO" id="GO:0005524">
    <property type="term" value="F:ATP binding"/>
    <property type="evidence" value="ECO:0007669"/>
    <property type="project" value="UniProtKB-KW"/>
</dbReference>
<dbReference type="GO" id="GO:0015439">
    <property type="term" value="F:ABC-type heme transporter activity"/>
    <property type="evidence" value="ECO:0007669"/>
    <property type="project" value="TreeGrafter"/>
</dbReference>
<comment type="subcellular location">
    <subcellularLocation>
        <location evidence="1">Membrane</location>
        <topology evidence="1">Multi-pass membrane protein</topology>
    </subcellularLocation>
</comment>
<dbReference type="InterPro" id="IPR003593">
    <property type="entry name" value="AAA+_ATPase"/>
</dbReference>
<dbReference type="CDD" id="cd18581">
    <property type="entry name" value="ABC_6TM_ABCB6"/>
    <property type="match status" value="1"/>
</dbReference>
<dbReference type="GO" id="GO:0016887">
    <property type="term" value="F:ATP hydrolysis activity"/>
    <property type="evidence" value="ECO:0007669"/>
    <property type="project" value="InterPro"/>
</dbReference>
<dbReference type="SMART" id="SM00382">
    <property type="entry name" value="AAA"/>
    <property type="match status" value="1"/>
</dbReference>
<dbReference type="SUPFAM" id="SSF90123">
    <property type="entry name" value="ABC transporter transmembrane region"/>
    <property type="match status" value="1"/>
</dbReference>
<keyword evidence="2" id="KW-0813">Transport</keyword>
<evidence type="ECO:0000256" key="6">
    <source>
        <dbReference type="ARBA" id="ARBA00022989"/>
    </source>
</evidence>
<comment type="similarity">
    <text evidence="8">Belongs to the ABC transporter superfamily. ABCB family. Heavy Metal importer (TC 3.A.1.210) subfamily.</text>
</comment>
<dbReference type="InterPro" id="IPR011527">
    <property type="entry name" value="ABC1_TM_dom"/>
</dbReference>
<organism evidence="12">
    <name type="scientific">Lynceus sp. MCZ IZ 141354</name>
    <dbReference type="NCBI Taxonomy" id="1930659"/>
    <lineage>
        <taxon>Eukaryota</taxon>
        <taxon>Metazoa</taxon>
        <taxon>Ecdysozoa</taxon>
        <taxon>Arthropoda</taxon>
        <taxon>Crustacea</taxon>
        <taxon>Branchiopoda</taxon>
        <taxon>Diplostraca</taxon>
        <taxon>Laevicaudata</taxon>
        <taxon>Lynceidae</taxon>
        <taxon>Lynceus</taxon>
    </lineage>
</organism>
<evidence type="ECO:0000256" key="7">
    <source>
        <dbReference type="ARBA" id="ARBA00023136"/>
    </source>
</evidence>
<dbReference type="AlphaFoldDB" id="A0A9N6WSJ6"/>
<dbReference type="GO" id="GO:0005774">
    <property type="term" value="C:vacuolar membrane"/>
    <property type="evidence" value="ECO:0007669"/>
    <property type="project" value="TreeGrafter"/>
</dbReference>
<protein>
    <submittedName>
        <fullName evidence="12">EOG090X02PU</fullName>
    </submittedName>
</protein>
<keyword evidence="4" id="KW-0547">Nucleotide-binding</keyword>
<accession>A0A9N6WSJ6</accession>
<evidence type="ECO:0000256" key="1">
    <source>
        <dbReference type="ARBA" id="ARBA00004141"/>
    </source>
</evidence>
<evidence type="ECO:0000259" key="11">
    <source>
        <dbReference type="PROSITE" id="PS50929"/>
    </source>
</evidence>
<dbReference type="InterPro" id="IPR036640">
    <property type="entry name" value="ABC1_TM_sf"/>
</dbReference>
<evidence type="ECO:0000256" key="8">
    <source>
        <dbReference type="ARBA" id="ARBA00024363"/>
    </source>
</evidence>
<dbReference type="Gene3D" id="3.40.50.300">
    <property type="entry name" value="P-loop containing nucleotide triphosphate hydrolases"/>
    <property type="match status" value="1"/>
</dbReference>
<dbReference type="CDD" id="cd03253">
    <property type="entry name" value="ABCC_ATM1_transporter"/>
    <property type="match status" value="1"/>
</dbReference>
<evidence type="ECO:0000256" key="3">
    <source>
        <dbReference type="ARBA" id="ARBA00022692"/>
    </source>
</evidence>
<dbReference type="PANTHER" id="PTHR24221">
    <property type="entry name" value="ATP-BINDING CASSETTE SUB-FAMILY B"/>
    <property type="match status" value="1"/>
</dbReference>
<dbReference type="Pfam" id="PF00005">
    <property type="entry name" value="ABC_tran"/>
    <property type="match status" value="1"/>
</dbReference>
<dbReference type="InterPro" id="IPR017871">
    <property type="entry name" value="ABC_transporter-like_CS"/>
</dbReference>
<dbReference type="FunFam" id="3.40.50.300:FF:000186">
    <property type="entry name" value="ATP-binding cassette sub-family B member 7, mitochondrial"/>
    <property type="match status" value="1"/>
</dbReference>
<keyword evidence="5" id="KW-0067">ATP-binding</keyword>
<keyword evidence="6 9" id="KW-1133">Transmembrane helix</keyword>
<dbReference type="PANTHER" id="PTHR24221:SF654">
    <property type="entry name" value="ATP-BINDING CASSETTE SUB-FAMILY B MEMBER 6"/>
    <property type="match status" value="1"/>
</dbReference>
<dbReference type="EMBL" id="OC988746">
    <property type="protein sequence ID" value="CAG4645401.1"/>
    <property type="molecule type" value="Genomic_DNA"/>
</dbReference>
<evidence type="ECO:0000256" key="5">
    <source>
        <dbReference type="ARBA" id="ARBA00022840"/>
    </source>
</evidence>
<evidence type="ECO:0000256" key="2">
    <source>
        <dbReference type="ARBA" id="ARBA00022448"/>
    </source>
</evidence>
<feature type="transmembrane region" description="Helical" evidence="9">
    <location>
        <begin position="61"/>
        <end position="84"/>
    </location>
</feature>
<feature type="domain" description="ABC transmembrane type-1" evidence="11">
    <location>
        <begin position="1"/>
        <end position="235"/>
    </location>
</feature>
<evidence type="ECO:0000313" key="12">
    <source>
        <dbReference type="EMBL" id="CAG4645401.1"/>
    </source>
</evidence>
<name>A0A9N6WSJ6_9CRUS</name>
<keyword evidence="3 9" id="KW-0812">Transmembrane</keyword>
<dbReference type="Gene3D" id="1.20.1560.10">
    <property type="entry name" value="ABC transporter type 1, transmembrane domain"/>
    <property type="match status" value="1"/>
</dbReference>
<feature type="domain" description="ABC transporter" evidence="10">
    <location>
        <begin position="269"/>
        <end position="503"/>
    </location>
</feature>
<dbReference type="InterPro" id="IPR039421">
    <property type="entry name" value="Type_1_exporter"/>
</dbReference>
<dbReference type="PROSITE" id="PS00211">
    <property type="entry name" value="ABC_TRANSPORTER_1"/>
    <property type="match status" value="1"/>
</dbReference>
<feature type="transmembrane region" description="Helical" evidence="9">
    <location>
        <begin position="90"/>
        <end position="110"/>
    </location>
</feature>
<reference evidence="12" key="1">
    <citation type="submission" date="2021-04" db="EMBL/GenBank/DDBJ databases">
        <authorList>
            <person name="Cornetti L."/>
        </authorList>
    </citation>
    <scope>NUCLEOTIDE SEQUENCE</scope>
</reference>
<gene>
    <name evidence="12" type="primary">EOG090X02PU</name>
</gene>
<keyword evidence="7 9" id="KW-0472">Membrane</keyword>
<dbReference type="InterPro" id="IPR027417">
    <property type="entry name" value="P-loop_NTPase"/>
</dbReference>